<keyword evidence="4" id="KW-1185">Reference proteome</keyword>
<dbReference type="CDD" id="cd03031">
    <property type="entry name" value="GRX_GRX_like"/>
    <property type="match status" value="1"/>
</dbReference>
<dbReference type="OrthoDB" id="423313at2759"/>
<feature type="region of interest" description="Disordered" evidence="1">
    <location>
        <begin position="1"/>
        <end position="28"/>
    </location>
</feature>
<comment type="caution">
    <text evidence="3">The sequence shown here is derived from an EMBL/GenBank/DDBJ whole genome shotgun (WGS) entry which is preliminary data.</text>
</comment>
<dbReference type="EMBL" id="JABCRI010000023">
    <property type="protein sequence ID" value="KAF8378417.1"/>
    <property type="molecule type" value="Genomic_DNA"/>
</dbReference>
<dbReference type="OMA" id="GQEKRCR"/>
<feature type="region of interest" description="Disordered" evidence="1">
    <location>
        <begin position="59"/>
        <end position="99"/>
    </location>
</feature>
<dbReference type="AlphaFoldDB" id="A0A835CZX0"/>
<proteinExistence type="predicted"/>
<sequence>MGCASSKQSRSQRCRHCQSPYSPVPRSYSMQLHHPAQSIEDSYHVVALNSTTLGSLNLNSSNQIHHGNNSHKVDTSNQNHPGNTPIDDDDMKNSNRETNNVKEFSLGIIEAKTWSNMINDKIPKSIPKTPTRTPPGEPETINTWELMEGLEDYSPILLPNLVGRSFSFHFIPDSTSLHYPNPKVEEKENDTASPKPLWLQMADNDSTMPKSIICDLDLEFMSSFRKALEEPSPTKIGSLENEKVIKASKCPPNGEKRVVIYFTSLRGVRKTYEECCQVRVILKGLGVRIDERDVSMHYGFREELKELLGDDFNGGLPKVFVKGRCIGGAEEVRKMHEDGELEKIVHGCEGGNGVCEACGDIRFVPCERCSGSCKIYCDGDEEGEEGDYGFQRCPDCNENGILRCPTRSIES</sequence>
<dbReference type="PROSITE" id="PS51354">
    <property type="entry name" value="GLUTAREDOXIN_2"/>
    <property type="match status" value="1"/>
</dbReference>
<dbReference type="InterPro" id="IPR002109">
    <property type="entry name" value="Glutaredoxin"/>
</dbReference>
<accession>A0A835CZX0</accession>
<dbReference type="InterPro" id="IPR036249">
    <property type="entry name" value="Thioredoxin-like_sf"/>
</dbReference>
<dbReference type="Proteomes" id="UP000655225">
    <property type="component" value="Unassembled WGS sequence"/>
</dbReference>
<dbReference type="FunFam" id="3.40.30.10:FF:000273">
    <property type="entry name" value="Glutaredoxin family protein"/>
    <property type="match status" value="1"/>
</dbReference>
<dbReference type="SUPFAM" id="SSF52833">
    <property type="entry name" value="Thioredoxin-like"/>
    <property type="match status" value="1"/>
</dbReference>
<dbReference type="Pfam" id="PF23733">
    <property type="entry name" value="GRXCR1-2_C"/>
    <property type="match status" value="1"/>
</dbReference>
<dbReference type="Gene3D" id="3.40.30.10">
    <property type="entry name" value="Glutaredoxin"/>
    <property type="match status" value="1"/>
</dbReference>
<evidence type="ECO:0000256" key="1">
    <source>
        <dbReference type="SAM" id="MobiDB-lite"/>
    </source>
</evidence>
<organism evidence="3 4">
    <name type="scientific">Tetracentron sinense</name>
    <name type="common">Spur-leaf</name>
    <dbReference type="NCBI Taxonomy" id="13715"/>
    <lineage>
        <taxon>Eukaryota</taxon>
        <taxon>Viridiplantae</taxon>
        <taxon>Streptophyta</taxon>
        <taxon>Embryophyta</taxon>
        <taxon>Tracheophyta</taxon>
        <taxon>Spermatophyta</taxon>
        <taxon>Magnoliopsida</taxon>
        <taxon>Trochodendrales</taxon>
        <taxon>Trochodendraceae</taxon>
        <taxon>Tetracentron</taxon>
    </lineage>
</organism>
<evidence type="ECO:0000313" key="3">
    <source>
        <dbReference type="EMBL" id="KAF8378417.1"/>
    </source>
</evidence>
<evidence type="ECO:0000313" key="4">
    <source>
        <dbReference type="Proteomes" id="UP000655225"/>
    </source>
</evidence>
<evidence type="ECO:0000259" key="2">
    <source>
        <dbReference type="Pfam" id="PF00462"/>
    </source>
</evidence>
<dbReference type="PANTHER" id="PTHR45669:SF30">
    <property type="entry name" value="OS04G0641300 PROTEIN"/>
    <property type="match status" value="1"/>
</dbReference>
<name>A0A835CZX0_TETSI</name>
<reference evidence="3 4" key="1">
    <citation type="submission" date="2020-04" db="EMBL/GenBank/DDBJ databases">
        <title>Plant Genome Project.</title>
        <authorList>
            <person name="Zhang R.-G."/>
        </authorList>
    </citation>
    <scope>NUCLEOTIDE SEQUENCE [LARGE SCALE GENOMIC DNA]</scope>
    <source>
        <strain evidence="3">YNK0</strain>
        <tissue evidence="3">Leaf</tissue>
    </source>
</reference>
<gene>
    <name evidence="3" type="ORF">HHK36_029756</name>
</gene>
<dbReference type="PANTHER" id="PTHR45669">
    <property type="entry name" value="GLUTAREDOXIN DOMAIN-CONTAINING CYSTEINE-RICH PROTEIN CG12206-RELATED"/>
    <property type="match status" value="1"/>
</dbReference>
<feature type="domain" description="Glutaredoxin" evidence="2">
    <location>
        <begin position="259"/>
        <end position="326"/>
    </location>
</feature>
<protein>
    <recommendedName>
        <fullName evidence="2">Glutaredoxin domain-containing protein</fullName>
    </recommendedName>
</protein>
<dbReference type="Pfam" id="PF00462">
    <property type="entry name" value="Glutaredoxin"/>
    <property type="match status" value="1"/>
</dbReference>